<dbReference type="PROSITE" id="PS51257">
    <property type="entry name" value="PROKAR_LIPOPROTEIN"/>
    <property type="match status" value="1"/>
</dbReference>
<organism evidence="4 5">
    <name type="scientific">Cetobacterium somerae ATCC BAA-474</name>
    <dbReference type="NCBI Taxonomy" id="1319815"/>
    <lineage>
        <taxon>Bacteria</taxon>
        <taxon>Fusobacteriati</taxon>
        <taxon>Fusobacteriota</taxon>
        <taxon>Fusobacteriia</taxon>
        <taxon>Fusobacteriales</taxon>
        <taxon>Fusobacteriaceae</taxon>
        <taxon>Cetobacterium</taxon>
    </lineage>
</organism>
<dbReference type="EMBL" id="AXZF01000129">
    <property type="protein sequence ID" value="ERT66861.1"/>
    <property type="molecule type" value="Genomic_DNA"/>
</dbReference>
<dbReference type="PANTHER" id="PTHR30469:SF20">
    <property type="entry name" value="EFFLUX RND TRANSPORTER PERIPLASMIC ADAPTOR SUBUNIT"/>
    <property type="match status" value="1"/>
</dbReference>
<dbReference type="Gene3D" id="1.10.287.470">
    <property type="entry name" value="Helix hairpin bin"/>
    <property type="match status" value="1"/>
</dbReference>
<evidence type="ECO:0000259" key="3">
    <source>
        <dbReference type="Pfam" id="PF25917"/>
    </source>
</evidence>
<dbReference type="NCBIfam" id="TIGR01730">
    <property type="entry name" value="RND_mfp"/>
    <property type="match status" value="1"/>
</dbReference>
<dbReference type="eggNOG" id="COG0845">
    <property type="taxonomic scope" value="Bacteria"/>
</dbReference>
<gene>
    <name evidence="4" type="ORF">HMPREF0202_02501</name>
</gene>
<name>U7V5R3_9FUSO</name>
<dbReference type="RefSeq" id="WP_023052030.1">
    <property type="nucleotide sequence ID" value="NZ_CP173063.2"/>
</dbReference>
<dbReference type="GO" id="GO:0015562">
    <property type="term" value="F:efflux transmembrane transporter activity"/>
    <property type="evidence" value="ECO:0007669"/>
    <property type="project" value="TreeGrafter"/>
</dbReference>
<comment type="similarity">
    <text evidence="1">Belongs to the membrane fusion protein (MFP) (TC 8.A.1) family.</text>
</comment>
<proteinExistence type="inferred from homology"/>
<evidence type="ECO:0000313" key="4">
    <source>
        <dbReference type="EMBL" id="ERT66861.1"/>
    </source>
</evidence>
<accession>U7V5R3</accession>
<dbReference type="HOGENOM" id="CLU_018816_1_0_0"/>
<dbReference type="Pfam" id="PF25876">
    <property type="entry name" value="HH_MFP_RND"/>
    <property type="match status" value="1"/>
</dbReference>
<comment type="caution">
    <text evidence="4">The sequence shown here is derived from an EMBL/GenBank/DDBJ whole genome shotgun (WGS) entry which is preliminary data.</text>
</comment>
<reference evidence="4 5" key="1">
    <citation type="submission" date="2013-08" db="EMBL/GenBank/DDBJ databases">
        <authorList>
            <person name="Weinstock G."/>
            <person name="Sodergren E."/>
            <person name="Wylie T."/>
            <person name="Fulton L."/>
            <person name="Fulton R."/>
            <person name="Fronick C."/>
            <person name="O'Laughlin M."/>
            <person name="Godfrey J."/>
            <person name="Miner T."/>
            <person name="Herter B."/>
            <person name="Appelbaum E."/>
            <person name="Cordes M."/>
            <person name="Lek S."/>
            <person name="Wollam A."/>
            <person name="Pepin K.H."/>
            <person name="Palsikar V.B."/>
            <person name="Mitreva M."/>
            <person name="Wilson R.K."/>
        </authorList>
    </citation>
    <scope>NUCLEOTIDE SEQUENCE [LARGE SCALE GENOMIC DNA]</scope>
    <source>
        <strain evidence="4 5">ATCC BAA-474</strain>
    </source>
</reference>
<feature type="domain" description="Multidrug resistance protein MdtA-like alpha-helical hairpin" evidence="2">
    <location>
        <begin position="97"/>
        <end position="166"/>
    </location>
</feature>
<dbReference type="STRING" id="1319815.HMPREF0202_02501"/>
<dbReference type="Gene3D" id="2.40.420.20">
    <property type="match status" value="1"/>
</dbReference>
<dbReference type="Proteomes" id="UP000017081">
    <property type="component" value="Unassembled WGS sequence"/>
</dbReference>
<feature type="domain" description="Multidrug resistance protein MdtA-like barrel-sandwich hybrid" evidence="3">
    <location>
        <begin position="63"/>
        <end position="192"/>
    </location>
</feature>
<dbReference type="Pfam" id="PF25917">
    <property type="entry name" value="BSH_RND"/>
    <property type="match status" value="1"/>
</dbReference>
<dbReference type="AlphaFoldDB" id="U7V5R3"/>
<dbReference type="SUPFAM" id="SSF111369">
    <property type="entry name" value="HlyD-like secretion proteins"/>
    <property type="match status" value="1"/>
</dbReference>
<dbReference type="GO" id="GO:1990281">
    <property type="term" value="C:efflux pump complex"/>
    <property type="evidence" value="ECO:0007669"/>
    <property type="project" value="TreeGrafter"/>
</dbReference>
<protein>
    <submittedName>
        <fullName evidence="4">Efflux transporter, RND family, MFP subunit</fullName>
    </submittedName>
</protein>
<dbReference type="InterPro" id="IPR058625">
    <property type="entry name" value="MdtA-like_BSH"/>
</dbReference>
<evidence type="ECO:0000256" key="1">
    <source>
        <dbReference type="ARBA" id="ARBA00009477"/>
    </source>
</evidence>
<dbReference type="InterPro" id="IPR006143">
    <property type="entry name" value="RND_pump_MFP"/>
</dbReference>
<dbReference type="PANTHER" id="PTHR30469">
    <property type="entry name" value="MULTIDRUG RESISTANCE PROTEIN MDTA"/>
    <property type="match status" value="1"/>
</dbReference>
<dbReference type="InterPro" id="IPR058624">
    <property type="entry name" value="MdtA-like_HH"/>
</dbReference>
<evidence type="ECO:0000313" key="5">
    <source>
        <dbReference type="Proteomes" id="UP000017081"/>
    </source>
</evidence>
<evidence type="ECO:0000259" key="2">
    <source>
        <dbReference type="Pfam" id="PF25876"/>
    </source>
</evidence>
<dbReference type="Gene3D" id="2.40.30.170">
    <property type="match status" value="1"/>
</dbReference>
<dbReference type="PATRIC" id="fig|1319815.3.peg.2398"/>
<dbReference type="Gene3D" id="2.40.50.100">
    <property type="match status" value="1"/>
</dbReference>
<sequence length="365" mass="39579">MKNKFLIFLLTLSVLACGKKESNNKNENIKPVVYEVVGSKENSVKRTYSGTIRSEALSNLSFRVSGTINKRIADLGDTVKKGEILATLDNTEYVLNYEKALADLAKGQASFAETEANYKRSQILYLENSISKASYDSAIAQYKSAFSTVNALKEALNLAKLKLSYTQLKAPENGTIGQVKSEVNQIVSPETTIFILNSDGDRSVEFNVSQSIVGKLKQGQIVNITISSLNNKKIDGVITNIGTLSTGYGSTYPVKAKLNDANSSDIKVGMIANISLNTLEEDENIISLPLSSIITGPSNEKYVYVVTDIVNNIGISKKQKVEVLNTPTSNGIIITSGLSHGDFVITKGSNQVLENQKVSLIKGEM</sequence>
<keyword evidence="5" id="KW-1185">Reference proteome</keyword>